<keyword evidence="1" id="KW-0175">Coiled coil</keyword>
<proteinExistence type="predicted"/>
<protein>
    <submittedName>
        <fullName evidence="3">Repressor of the inhibitor of the protein kinase</fullName>
    </submittedName>
</protein>
<dbReference type="Pfam" id="PF05699">
    <property type="entry name" value="Dimer_Tnp_hAT"/>
    <property type="match status" value="1"/>
</dbReference>
<dbReference type="SUPFAM" id="SSF53098">
    <property type="entry name" value="Ribonuclease H-like"/>
    <property type="match status" value="1"/>
</dbReference>
<evidence type="ECO:0000313" key="4">
    <source>
        <dbReference type="Proteomes" id="UP000440578"/>
    </source>
</evidence>
<dbReference type="InterPro" id="IPR012337">
    <property type="entry name" value="RNaseH-like_sf"/>
</dbReference>
<dbReference type="OrthoDB" id="6604085at2759"/>
<keyword evidence="4" id="KW-1185">Reference proteome</keyword>
<accession>A0A6A4VQ32</accession>
<feature type="coiled-coil region" evidence="1">
    <location>
        <begin position="12"/>
        <end position="39"/>
    </location>
</feature>
<gene>
    <name evidence="3" type="primary">THAP12_5</name>
    <name evidence="3" type="ORF">FJT64_009733</name>
</gene>
<dbReference type="PANTHER" id="PTHR46289">
    <property type="entry name" value="52 KDA REPRESSOR OF THE INHIBITOR OF THE PROTEIN KINASE-LIKE PROTEIN-RELATED"/>
    <property type="match status" value="1"/>
</dbReference>
<evidence type="ECO:0000313" key="3">
    <source>
        <dbReference type="EMBL" id="KAF0292268.1"/>
    </source>
</evidence>
<dbReference type="InterPro" id="IPR052958">
    <property type="entry name" value="IFN-induced_PKR_regulator"/>
</dbReference>
<dbReference type="PANTHER" id="PTHR46289:SF14">
    <property type="entry name" value="DUF4371 DOMAIN-CONTAINING PROTEIN"/>
    <property type="match status" value="1"/>
</dbReference>
<dbReference type="GO" id="GO:0046983">
    <property type="term" value="F:protein dimerization activity"/>
    <property type="evidence" value="ECO:0007669"/>
    <property type="project" value="InterPro"/>
</dbReference>
<evidence type="ECO:0000256" key="1">
    <source>
        <dbReference type="SAM" id="Coils"/>
    </source>
</evidence>
<comment type="caution">
    <text evidence="3">The sequence shown here is derived from an EMBL/GenBank/DDBJ whole genome shotgun (WGS) entry which is preliminary data.</text>
</comment>
<dbReference type="Proteomes" id="UP000440578">
    <property type="component" value="Unassembled WGS sequence"/>
</dbReference>
<dbReference type="AlphaFoldDB" id="A0A6A4VQ32"/>
<dbReference type="InterPro" id="IPR008906">
    <property type="entry name" value="HATC_C_dom"/>
</dbReference>
<name>A0A6A4VQ32_AMPAM</name>
<organism evidence="3 4">
    <name type="scientific">Amphibalanus amphitrite</name>
    <name type="common">Striped barnacle</name>
    <name type="synonym">Balanus amphitrite</name>
    <dbReference type="NCBI Taxonomy" id="1232801"/>
    <lineage>
        <taxon>Eukaryota</taxon>
        <taxon>Metazoa</taxon>
        <taxon>Ecdysozoa</taxon>
        <taxon>Arthropoda</taxon>
        <taxon>Crustacea</taxon>
        <taxon>Multicrustacea</taxon>
        <taxon>Cirripedia</taxon>
        <taxon>Thoracica</taxon>
        <taxon>Thoracicalcarea</taxon>
        <taxon>Balanomorpha</taxon>
        <taxon>Balanoidea</taxon>
        <taxon>Balanidae</taxon>
        <taxon>Amphibalaninae</taxon>
        <taxon>Amphibalanus</taxon>
    </lineage>
</organism>
<sequence length="354" mass="39215">MLGVVSVASNFFNDSAARVQLLEEKVEQLGEEQKKKRLKALCRTRWVEQHESLLTFEQLLVPIVAALEHVEREGSSDAAQKASGHLAAITRFDFLICLEMAVLLFGITLGLSICLQNPQQSLSDAMQKINEVQQAVQDAREEFPAVMKKAAALADKLDIPVIAPRGSSRQVHRPNSSVSSDPETNYRINVFNPFIDQMIKELKERFPEDHPGLQLEGVLPARIGTADLSAVVECAEAYHKDLPSPVNLRSELVLWRAMVASATNRPQTVGDAFRMAGSLPNVKTLLQILMTLPVTSCSAERSFSTLKRVETEQRTTMGESRLESLILMSAHGVASLNPSMVADRFMKTRPRRSV</sequence>
<dbReference type="EMBL" id="VIIS01001825">
    <property type="protein sequence ID" value="KAF0292268.1"/>
    <property type="molecule type" value="Genomic_DNA"/>
</dbReference>
<evidence type="ECO:0000259" key="2">
    <source>
        <dbReference type="Pfam" id="PF05699"/>
    </source>
</evidence>
<reference evidence="3 4" key="1">
    <citation type="submission" date="2019-07" db="EMBL/GenBank/DDBJ databases">
        <title>Draft genome assembly of a fouling barnacle, Amphibalanus amphitrite (Darwin, 1854): The first reference genome for Thecostraca.</title>
        <authorList>
            <person name="Kim W."/>
        </authorList>
    </citation>
    <scope>NUCLEOTIDE SEQUENCE [LARGE SCALE GENOMIC DNA]</scope>
    <source>
        <strain evidence="3">SNU_AA5</strain>
        <tissue evidence="3">Soma without cirri and trophi</tissue>
    </source>
</reference>
<feature type="domain" description="HAT C-terminal dimerisation" evidence="2">
    <location>
        <begin position="277"/>
        <end position="328"/>
    </location>
</feature>